<sequence length="98" mass="10695">MLAIVISDQASIHHITGRSGTGMGGYHCSGCDAHLDLTAAMWHHPEQQAQAAREYLADQLDDLHLTGSDSERITVREVEVWNRAIDAATTTIRNGAKK</sequence>
<accession>K7RWQ7</accession>
<reference evidence="1 2" key="1">
    <citation type="journal article" date="2012" name="BMC Genomics">
        <title>The genome sequence of Propionibacterium acidipropionici provides insights into its biotechnological and industrial potential.</title>
        <authorList>
            <person name="Parizzi L.P."/>
            <person name="Grassi M.C."/>
            <person name="Llerena L.A."/>
            <person name="Carazzolle M.F."/>
            <person name="Queiroz V.L."/>
            <person name="Lunardi I."/>
            <person name="Zeidler A.F."/>
            <person name="Teixeira P.J."/>
            <person name="Mieczkowski P."/>
            <person name="Rincones J."/>
            <person name="Pereira G.A."/>
        </authorList>
    </citation>
    <scope>NUCLEOTIDE SEQUENCE [LARGE SCALE GENOMIC DNA]</scope>
    <source>
        <strain evidence="2">ATCC 4875 / DSM 20272 / JCM 6432 / NBRC 12425 / NCIMB 8070</strain>
    </source>
</reference>
<dbReference type="AlphaFoldDB" id="K7RWQ7"/>
<proteinExistence type="predicted"/>
<evidence type="ECO:0000313" key="2">
    <source>
        <dbReference type="Proteomes" id="UP000000214"/>
    </source>
</evidence>
<dbReference type="KEGG" id="pbo:PACID_15600"/>
<gene>
    <name evidence="1" type="ordered locus">PACID_15600</name>
</gene>
<dbReference type="EMBL" id="CP003493">
    <property type="protein sequence ID" value="AFV89373.1"/>
    <property type="molecule type" value="Genomic_DNA"/>
</dbReference>
<protein>
    <submittedName>
        <fullName evidence="1">Uncharacterized protein</fullName>
    </submittedName>
</protein>
<dbReference type="HOGENOM" id="CLU_2331407_0_0_11"/>
<dbReference type="PATRIC" id="fig|1171373.8.peg.1544"/>
<organism evidence="1 2">
    <name type="scientific">Acidipropionibacterium acidipropionici (strain ATCC 4875 / DSM 20272 / JCM 6432 / NBRC 12425 / NCIMB 8070 / 4)</name>
    <name type="common">Propionibacterium acidipropionici</name>
    <dbReference type="NCBI Taxonomy" id="1171373"/>
    <lineage>
        <taxon>Bacteria</taxon>
        <taxon>Bacillati</taxon>
        <taxon>Actinomycetota</taxon>
        <taxon>Actinomycetes</taxon>
        <taxon>Propionibacteriales</taxon>
        <taxon>Propionibacteriaceae</taxon>
        <taxon>Acidipropionibacterium</taxon>
    </lineage>
</organism>
<dbReference type="Proteomes" id="UP000000214">
    <property type="component" value="Chromosome"/>
</dbReference>
<evidence type="ECO:0000313" key="1">
    <source>
        <dbReference type="EMBL" id="AFV89373.1"/>
    </source>
</evidence>
<name>K7RWQ7_ACIA4</name>
<dbReference type="STRING" id="1171373.PACID_15600"/>